<reference evidence="3" key="1">
    <citation type="submission" date="2015-11" db="EMBL/GenBank/DDBJ databases">
        <authorList>
            <consortium name="Cross-ministerial Strategic Innovation Promotion Program (SIP) consortium"/>
            <person name="Tomihama T."/>
            <person name="Ikenaga M."/>
            <person name="Sakai M."/>
            <person name="Okubo T."/>
            <person name="Ikeda S."/>
        </authorList>
    </citation>
    <scope>NUCLEOTIDE SEQUENCE [LARGE SCALE GENOMIC DNA]</scope>
    <source>
        <strain evidence="3">S58</strain>
    </source>
</reference>
<sequence>MQAGQGPPGRRAVFARLHDHPAGLHARHVHTAAGVQLVERREHRLIRNRSDQADKGHPILTGGQKPLRGG</sequence>
<name>A0A100JNB1_STRSC</name>
<dbReference type="AlphaFoldDB" id="A0A100JNB1"/>
<dbReference type="EMBL" id="BCMM01000013">
    <property type="protein sequence ID" value="GAQ62700.1"/>
    <property type="molecule type" value="Genomic_DNA"/>
</dbReference>
<feature type="region of interest" description="Disordered" evidence="1">
    <location>
        <begin position="44"/>
        <end position="70"/>
    </location>
</feature>
<feature type="compositionally biased region" description="Basic and acidic residues" evidence="1">
    <location>
        <begin position="48"/>
        <end position="57"/>
    </location>
</feature>
<organism evidence="2 3">
    <name type="scientific">Streptomyces scabiei</name>
    <dbReference type="NCBI Taxonomy" id="1930"/>
    <lineage>
        <taxon>Bacteria</taxon>
        <taxon>Bacillati</taxon>
        <taxon>Actinomycetota</taxon>
        <taxon>Actinomycetes</taxon>
        <taxon>Kitasatosporales</taxon>
        <taxon>Streptomycetaceae</taxon>
        <taxon>Streptomyces</taxon>
    </lineage>
</organism>
<reference evidence="2 3" key="2">
    <citation type="journal article" date="2016" name="Genome Announc.">
        <title>Draft Genome Sequences of Streptomyces scabiei S58, Streptomyces turgidiscabies T45, and Streptomyces acidiscabies a10, the Pathogens of Potato Common Scab, Isolated in Japan.</title>
        <authorList>
            <person name="Tomihama T."/>
            <person name="Nishi Y."/>
            <person name="Sakai M."/>
            <person name="Ikenaga M."/>
            <person name="Okubo T."/>
            <person name="Ikeda S."/>
        </authorList>
    </citation>
    <scope>NUCLEOTIDE SEQUENCE [LARGE SCALE GENOMIC DNA]</scope>
    <source>
        <strain evidence="2 3">S58</strain>
    </source>
</reference>
<proteinExistence type="predicted"/>
<protein>
    <submittedName>
        <fullName evidence="2">Uncharacterized protein</fullName>
    </submittedName>
</protein>
<evidence type="ECO:0000313" key="2">
    <source>
        <dbReference type="EMBL" id="GAQ62700.1"/>
    </source>
</evidence>
<dbReference type="Proteomes" id="UP000067448">
    <property type="component" value="Unassembled WGS sequence"/>
</dbReference>
<accession>A0A100JNB1</accession>
<evidence type="ECO:0000313" key="3">
    <source>
        <dbReference type="Proteomes" id="UP000067448"/>
    </source>
</evidence>
<evidence type="ECO:0000256" key="1">
    <source>
        <dbReference type="SAM" id="MobiDB-lite"/>
    </source>
</evidence>
<reference evidence="3" key="3">
    <citation type="submission" date="2016-02" db="EMBL/GenBank/DDBJ databases">
        <title>Draft genome of pathogenic Streptomyces sp. in Japan.</title>
        <authorList>
            <person name="Tomihama T."/>
            <person name="Ikenaga M."/>
            <person name="Sakai M."/>
            <person name="Okubo T."/>
            <person name="Ikeda S."/>
        </authorList>
    </citation>
    <scope>NUCLEOTIDE SEQUENCE [LARGE SCALE GENOMIC DNA]</scope>
    <source>
        <strain evidence="3">S58</strain>
    </source>
</reference>
<gene>
    <name evidence="2" type="ORF">SsS58_03070</name>
</gene>
<comment type="caution">
    <text evidence="2">The sequence shown here is derived from an EMBL/GenBank/DDBJ whole genome shotgun (WGS) entry which is preliminary data.</text>
</comment>